<accession>A0A3A9YR47</accession>
<proteinExistence type="predicted"/>
<dbReference type="EMBL" id="RBAK01000021">
    <property type="protein sequence ID" value="RKN38453.1"/>
    <property type="molecule type" value="Genomic_DNA"/>
</dbReference>
<sequence>MSLAGDRQAIAAALSTAPDVTGHAFRPATTRLREGDAWPLLGTLERGPGMSWAASWRVLVALPTDGVKSAEWVDSHYQDLVDALEGADVGFVDRIEPVTIPDGDAERYALQITMRSE</sequence>
<dbReference type="Proteomes" id="UP000281726">
    <property type="component" value="Unassembled WGS sequence"/>
</dbReference>
<protein>
    <recommendedName>
        <fullName evidence="3">DUF3168 domain-containing protein</fullName>
    </recommendedName>
</protein>
<gene>
    <name evidence="1" type="ORF">D7223_31095</name>
</gene>
<dbReference type="OrthoDB" id="3400122at2"/>
<evidence type="ECO:0008006" key="3">
    <source>
        <dbReference type="Google" id="ProtNLM"/>
    </source>
</evidence>
<comment type="caution">
    <text evidence="1">The sequence shown here is derived from an EMBL/GenBank/DDBJ whole genome shotgun (WGS) entry which is preliminary data.</text>
</comment>
<name>A0A3A9YR47_9ACTN</name>
<organism evidence="1 2">
    <name type="scientific">Micromonospora endolithica</name>
    <dbReference type="NCBI Taxonomy" id="230091"/>
    <lineage>
        <taxon>Bacteria</taxon>
        <taxon>Bacillati</taxon>
        <taxon>Actinomycetota</taxon>
        <taxon>Actinomycetes</taxon>
        <taxon>Micromonosporales</taxon>
        <taxon>Micromonosporaceae</taxon>
        <taxon>Micromonospora</taxon>
    </lineage>
</organism>
<evidence type="ECO:0000313" key="1">
    <source>
        <dbReference type="EMBL" id="RKN38453.1"/>
    </source>
</evidence>
<keyword evidence="2" id="KW-1185">Reference proteome</keyword>
<reference evidence="1 2" key="1">
    <citation type="journal article" date="2004" name="Syst. Appl. Microbiol.">
        <title>Cryptoendolithic actinomycetes from antarctic sandstone rock samples: Micromonospora endolithica sp. nov. and two isolates related to Micromonospora coerulea Jensen 1932.</title>
        <authorList>
            <person name="Hirsch P."/>
            <person name="Mevs U."/>
            <person name="Kroppenstedt R.M."/>
            <person name="Schumann P."/>
            <person name="Stackebrandt E."/>
        </authorList>
    </citation>
    <scope>NUCLEOTIDE SEQUENCE [LARGE SCALE GENOMIC DNA]</scope>
    <source>
        <strain evidence="1 2">JCM 12677</strain>
    </source>
</reference>
<evidence type="ECO:0000313" key="2">
    <source>
        <dbReference type="Proteomes" id="UP000281726"/>
    </source>
</evidence>
<dbReference type="AlphaFoldDB" id="A0A3A9YR47"/>
<dbReference type="RefSeq" id="WP_120733038.1">
    <property type="nucleotide sequence ID" value="NZ_RBAK01000021.1"/>
</dbReference>